<dbReference type="Proteomes" id="UP000055035">
    <property type="component" value="Unassembled WGS sequence"/>
</dbReference>
<dbReference type="Pfam" id="PF17656">
    <property type="entry name" value="ChapFlgA_N"/>
    <property type="match status" value="1"/>
</dbReference>
<feature type="domain" description="SAF" evidence="8">
    <location>
        <begin position="108"/>
        <end position="170"/>
    </location>
</feature>
<dbReference type="Pfam" id="PF13144">
    <property type="entry name" value="ChapFlgA"/>
    <property type="match status" value="1"/>
</dbReference>
<dbReference type="CDD" id="cd11614">
    <property type="entry name" value="SAF_CpaB_FlgA_like"/>
    <property type="match status" value="1"/>
</dbReference>
<dbReference type="Gene3D" id="3.90.1210.10">
    <property type="entry name" value="Antifreeze-like/N-acetylneuraminic acid synthase C-terminal domain"/>
    <property type="match status" value="1"/>
</dbReference>
<comment type="function">
    <text evidence="6 7">Involved in the assembly process of the P-ring formation. It may associate with FlgF on the rod constituting a structure essential for the P-ring assembly or may act as a modulator protein for the P-ring assembly.</text>
</comment>
<comment type="subcellular location">
    <subcellularLocation>
        <location evidence="1 7">Periplasm</location>
    </subcellularLocation>
</comment>
<dbReference type="InterPro" id="IPR017585">
    <property type="entry name" value="SAF_FlgA"/>
</dbReference>
<feature type="signal peptide" evidence="7">
    <location>
        <begin position="1"/>
        <end position="18"/>
    </location>
</feature>
<keyword evidence="4 7" id="KW-0732">Signal</keyword>
<keyword evidence="10" id="KW-1185">Reference proteome</keyword>
<keyword evidence="5 7" id="KW-0574">Periplasm</keyword>
<evidence type="ECO:0000256" key="2">
    <source>
        <dbReference type="ARBA" id="ARBA00010474"/>
    </source>
</evidence>
<keyword evidence="9" id="KW-0282">Flagellum</keyword>
<dbReference type="InterPro" id="IPR013974">
    <property type="entry name" value="SAF"/>
</dbReference>
<dbReference type="PANTHER" id="PTHR36307:SF1">
    <property type="entry name" value="FLAGELLA BASAL BODY P-RING FORMATION PROTEIN FLGA"/>
    <property type="match status" value="1"/>
</dbReference>
<dbReference type="OrthoDB" id="1669037at2"/>
<dbReference type="InterPro" id="IPR041231">
    <property type="entry name" value="FlgA_N"/>
</dbReference>
<dbReference type="GO" id="GO:0042597">
    <property type="term" value="C:periplasmic space"/>
    <property type="evidence" value="ECO:0007669"/>
    <property type="project" value="UniProtKB-SubCell"/>
</dbReference>
<comment type="caution">
    <text evidence="9">The sequence shown here is derived from an EMBL/GenBank/DDBJ whole genome shotgun (WGS) entry which is preliminary data.</text>
</comment>
<organism evidence="9 10">
    <name type="scientific">Legionella jordanis</name>
    <dbReference type="NCBI Taxonomy" id="456"/>
    <lineage>
        <taxon>Bacteria</taxon>
        <taxon>Pseudomonadati</taxon>
        <taxon>Pseudomonadota</taxon>
        <taxon>Gammaproteobacteria</taxon>
        <taxon>Legionellales</taxon>
        <taxon>Legionellaceae</taxon>
        <taxon>Legionella</taxon>
    </lineage>
</organism>
<evidence type="ECO:0000313" key="9">
    <source>
        <dbReference type="EMBL" id="KTD16981.1"/>
    </source>
</evidence>
<dbReference type="PANTHER" id="PTHR36307">
    <property type="entry name" value="FLAGELLA BASAL BODY P-RING FORMATION PROTEIN FLGA"/>
    <property type="match status" value="1"/>
</dbReference>
<evidence type="ECO:0000256" key="6">
    <source>
        <dbReference type="ARBA" id="ARBA00025643"/>
    </source>
</evidence>
<keyword evidence="9" id="KW-0966">Cell projection</keyword>
<dbReference type="STRING" id="456.Ljor_1287"/>
<dbReference type="AlphaFoldDB" id="A0A0W0V9Z7"/>
<dbReference type="InterPro" id="IPR039246">
    <property type="entry name" value="Flagellar_FlgA"/>
</dbReference>
<name>A0A0W0V9Z7_9GAMM</name>
<dbReference type="GO" id="GO:0044780">
    <property type="term" value="P:bacterial-type flagellum assembly"/>
    <property type="evidence" value="ECO:0007669"/>
    <property type="project" value="InterPro"/>
</dbReference>
<dbReference type="EMBL" id="LNYJ01000011">
    <property type="protein sequence ID" value="KTD16981.1"/>
    <property type="molecule type" value="Genomic_DNA"/>
</dbReference>
<dbReference type="SMART" id="SM00858">
    <property type="entry name" value="SAF"/>
    <property type="match status" value="1"/>
</dbReference>
<dbReference type="PATRIC" id="fig|456.5.peg.1375"/>
<evidence type="ECO:0000256" key="5">
    <source>
        <dbReference type="ARBA" id="ARBA00022764"/>
    </source>
</evidence>
<evidence type="ECO:0000259" key="8">
    <source>
        <dbReference type="SMART" id="SM00858"/>
    </source>
</evidence>
<sequence length="233" mass="25681">MKAILFFLLLFASTLSLASKAVQSLDLLKQKIEQYLLTTLSSQEGSNIQVQVEQIDDRLRLKACAESSLQVFNPFPTSTSRASTIGVRCSAQDNHWTVYVPVKIRIQKSVIIAKRPLPKGVKISSEDIEIQEIDSNLLKQGYFTRSEEVIDHLTKTSIAQGSAINPTYLKTESLIHKGEQVSIEAVNEVIHVSMSGIALNDGSEGDVIQVKNLSSKKIIEATVSGKQQVRVTL</sequence>
<dbReference type="Gene3D" id="2.30.30.760">
    <property type="match status" value="1"/>
</dbReference>
<dbReference type="RefSeq" id="WP_058470784.1">
    <property type="nucleotide sequence ID" value="NZ_CAAAIC010000003.1"/>
</dbReference>
<evidence type="ECO:0000256" key="4">
    <source>
        <dbReference type="ARBA" id="ARBA00022729"/>
    </source>
</evidence>
<evidence type="ECO:0000313" key="10">
    <source>
        <dbReference type="Proteomes" id="UP000055035"/>
    </source>
</evidence>
<keyword evidence="9" id="KW-0969">Cilium</keyword>
<keyword evidence="7" id="KW-1005">Bacterial flagellum biogenesis</keyword>
<evidence type="ECO:0000256" key="1">
    <source>
        <dbReference type="ARBA" id="ARBA00004418"/>
    </source>
</evidence>
<comment type="similarity">
    <text evidence="2 7">Belongs to the FlgA family.</text>
</comment>
<evidence type="ECO:0000256" key="3">
    <source>
        <dbReference type="ARBA" id="ARBA00014754"/>
    </source>
</evidence>
<feature type="chain" id="PRO_5006774469" description="Flagella basal body P-ring formation protein FlgA" evidence="7">
    <location>
        <begin position="19"/>
        <end position="233"/>
    </location>
</feature>
<evidence type="ECO:0000256" key="7">
    <source>
        <dbReference type="RuleBase" id="RU362063"/>
    </source>
</evidence>
<gene>
    <name evidence="9" type="primary">flgA</name>
    <name evidence="9" type="ORF">Ljor_1287</name>
</gene>
<reference evidence="9 10" key="1">
    <citation type="submission" date="2015-11" db="EMBL/GenBank/DDBJ databases">
        <title>Genomic analysis of 38 Legionella species identifies large and diverse effector repertoires.</title>
        <authorList>
            <person name="Burstein D."/>
            <person name="Amaro F."/>
            <person name="Zusman T."/>
            <person name="Lifshitz Z."/>
            <person name="Cohen O."/>
            <person name="Gilbert J.A."/>
            <person name="Pupko T."/>
            <person name="Shuman H.A."/>
            <person name="Segal G."/>
        </authorList>
    </citation>
    <scope>NUCLEOTIDE SEQUENCE [LARGE SCALE GENOMIC DNA]</scope>
    <source>
        <strain evidence="9 10">BL-540</strain>
    </source>
</reference>
<proteinExistence type="inferred from homology"/>
<accession>A0A0W0V9Z7</accession>
<protein>
    <recommendedName>
        <fullName evidence="3 7">Flagella basal body P-ring formation protein FlgA</fullName>
    </recommendedName>
</protein>
<dbReference type="NCBIfam" id="TIGR03170">
    <property type="entry name" value="flgA_cterm"/>
    <property type="match status" value="1"/>
</dbReference>